<comment type="caution">
    <text evidence="1">The sequence shown here is derived from an EMBL/GenBank/DDBJ whole genome shotgun (WGS) entry which is preliminary data.</text>
</comment>
<protein>
    <submittedName>
        <fullName evidence="1">Uncharacterized protein</fullName>
    </submittedName>
</protein>
<sequence>MAWCQPFADWMVHPTVKHHPRATPRFSVKASPEYVRWSRRLAQQHPPRVARVTPSLDPTYAWWACDVPMGHEAEWGDHLVETCALPLHIFVPDLPGYVLIGCPPAMSPDVPRVIQKLLHTQPLRLTPHDLMLLAPPLSPKDLH</sequence>
<evidence type="ECO:0000313" key="2">
    <source>
        <dbReference type="Proteomes" id="UP000242705"/>
    </source>
</evidence>
<reference evidence="1 2" key="1">
    <citation type="journal article" date="2014" name="BMC Genomics">
        <title>Comparison of environmental and isolate Sulfobacillus genomes reveals diverse carbon, sulfur, nitrogen, and hydrogen metabolisms.</title>
        <authorList>
            <person name="Justice N.B."/>
            <person name="Norman A."/>
            <person name="Brown C.T."/>
            <person name="Singh A."/>
            <person name="Thomas B.C."/>
            <person name="Banfield J.F."/>
        </authorList>
    </citation>
    <scope>NUCLEOTIDE SEQUENCE [LARGE SCALE GENOMIC DNA]</scope>
    <source>
        <strain evidence="1">AMDSBA5</strain>
    </source>
</reference>
<dbReference type="EMBL" id="PXYX01000070">
    <property type="protein sequence ID" value="PSR23417.1"/>
    <property type="molecule type" value="Genomic_DNA"/>
</dbReference>
<evidence type="ECO:0000313" key="1">
    <source>
        <dbReference type="EMBL" id="PSR23417.1"/>
    </source>
</evidence>
<name>A0A2T2WMF3_SULTH</name>
<organism evidence="1 2">
    <name type="scientific">Sulfobacillus thermosulfidooxidans</name>
    <dbReference type="NCBI Taxonomy" id="28034"/>
    <lineage>
        <taxon>Bacteria</taxon>
        <taxon>Bacillati</taxon>
        <taxon>Bacillota</taxon>
        <taxon>Clostridia</taxon>
        <taxon>Eubacteriales</taxon>
        <taxon>Clostridiales Family XVII. Incertae Sedis</taxon>
        <taxon>Sulfobacillus</taxon>
    </lineage>
</organism>
<gene>
    <name evidence="1" type="ORF">C7B47_15890</name>
</gene>
<proteinExistence type="predicted"/>
<accession>A0A2T2WMF3</accession>
<dbReference type="AlphaFoldDB" id="A0A2T2WMF3"/>
<dbReference type="Proteomes" id="UP000242705">
    <property type="component" value="Unassembled WGS sequence"/>
</dbReference>